<dbReference type="Pfam" id="PF24883">
    <property type="entry name" value="NPHP3_N"/>
    <property type="match status" value="1"/>
</dbReference>
<dbReference type="InterPro" id="IPR027417">
    <property type="entry name" value="P-loop_NTPase"/>
</dbReference>
<dbReference type="OrthoDB" id="3022181at2759"/>
<dbReference type="Proteomes" id="UP000567179">
    <property type="component" value="Unassembled WGS sequence"/>
</dbReference>
<reference evidence="3 4" key="1">
    <citation type="journal article" date="2020" name="ISME J.">
        <title>Uncovering the hidden diversity of litter-decomposition mechanisms in mushroom-forming fungi.</title>
        <authorList>
            <person name="Floudas D."/>
            <person name="Bentzer J."/>
            <person name="Ahren D."/>
            <person name="Johansson T."/>
            <person name="Persson P."/>
            <person name="Tunlid A."/>
        </authorList>
    </citation>
    <scope>NUCLEOTIDE SEQUENCE [LARGE SCALE GENOMIC DNA]</scope>
    <source>
        <strain evidence="3 4">CBS 101986</strain>
    </source>
</reference>
<dbReference type="EMBL" id="JAACJJ010000014">
    <property type="protein sequence ID" value="KAF5326764.1"/>
    <property type="molecule type" value="Genomic_DNA"/>
</dbReference>
<name>A0A8H5BNP9_9AGAR</name>
<evidence type="ECO:0000259" key="2">
    <source>
        <dbReference type="Pfam" id="PF24883"/>
    </source>
</evidence>
<dbReference type="InterPro" id="IPR056884">
    <property type="entry name" value="NPHP3-like_N"/>
</dbReference>
<protein>
    <recommendedName>
        <fullName evidence="2">Nephrocystin 3-like N-terminal domain-containing protein</fullName>
    </recommendedName>
</protein>
<gene>
    <name evidence="3" type="ORF">D9619_004477</name>
</gene>
<dbReference type="AlphaFoldDB" id="A0A8H5BNP9"/>
<evidence type="ECO:0000256" key="1">
    <source>
        <dbReference type="ARBA" id="ARBA00022737"/>
    </source>
</evidence>
<proteinExistence type="predicted"/>
<evidence type="ECO:0000313" key="3">
    <source>
        <dbReference type="EMBL" id="KAF5326764.1"/>
    </source>
</evidence>
<sequence length="354" mass="39525">MWQYTPPSESREPSGNILQSASHVVITGGSFVVGSQNVTTTANEPNKSLQLIYERAAPNAILNAGGRADAVRCCPGTREEVLAKIEAWIASAKVANGRERGIFWLSGPAGAGKSAIVQTLAERCLARGVPTANFFFFRGDVTRLRSFSSWHQCISNRFEILLFIDKNPVSDSLLTAFCIIDYVYEPTPSITEALIACRPHFDWNSRGIWFGPFLNWFLRDLEKLYCKRNNHPYELILQDWLIWLRDMDYILLDKDLDDVELAHAIWKKITAPKVSLLTGEMSSAPKSPTSGHYRRTATKAVAAIPSTAASGSATKRPRARSDPRLSTCYSASEINYNYRFTVLKPTLIALTMLR</sequence>
<feature type="domain" description="Nephrocystin 3-like N-terminal" evidence="2">
    <location>
        <begin position="96"/>
        <end position="146"/>
    </location>
</feature>
<keyword evidence="1" id="KW-0677">Repeat</keyword>
<organism evidence="3 4">
    <name type="scientific">Psilocybe cf. subviscida</name>
    <dbReference type="NCBI Taxonomy" id="2480587"/>
    <lineage>
        <taxon>Eukaryota</taxon>
        <taxon>Fungi</taxon>
        <taxon>Dikarya</taxon>
        <taxon>Basidiomycota</taxon>
        <taxon>Agaricomycotina</taxon>
        <taxon>Agaricomycetes</taxon>
        <taxon>Agaricomycetidae</taxon>
        <taxon>Agaricales</taxon>
        <taxon>Agaricineae</taxon>
        <taxon>Strophariaceae</taxon>
        <taxon>Psilocybe</taxon>
    </lineage>
</organism>
<accession>A0A8H5BNP9</accession>
<keyword evidence="4" id="KW-1185">Reference proteome</keyword>
<comment type="caution">
    <text evidence="3">The sequence shown here is derived from an EMBL/GenBank/DDBJ whole genome shotgun (WGS) entry which is preliminary data.</text>
</comment>
<evidence type="ECO:0000313" key="4">
    <source>
        <dbReference type="Proteomes" id="UP000567179"/>
    </source>
</evidence>
<dbReference type="SUPFAM" id="SSF52540">
    <property type="entry name" value="P-loop containing nucleoside triphosphate hydrolases"/>
    <property type="match status" value="1"/>
</dbReference>